<evidence type="ECO:0000313" key="1">
    <source>
        <dbReference type="EMBL" id="QIM54084.1"/>
    </source>
</evidence>
<evidence type="ECO:0000313" key="2">
    <source>
        <dbReference type="Proteomes" id="UP000503162"/>
    </source>
</evidence>
<dbReference type="KEGG" id="hcz:G9Q37_18920"/>
<reference evidence="1 2" key="1">
    <citation type="submission" date="2020-03" db="EMBL/GenBank/DDBJ databases">
        <title>Hydrogenophaga sp. nov. isolated from cyanobacterial mat.</title>
        <authorList>
            <person name="Thorat V."/>
            <person name="Kirdat K."/>
            <person name="Tiwarekar B."/>
            <person name="Costa E.D."/>
            <person name="Yadav A."/>
        </authorList>
    </citation>
    <scope>NUCLEOTIDE SEQUENCE [LARGE SCALE GENOMIC DNA]</scope>
    <source>
        <strain evidence="1 2">BA0156</strain>
    </source>
</reference>
<gene>
    <name evidence="1" type="ORF">G9Q37_18920</name>
</gene>
<dbReference type="Proteomes" id="UP000503162">
    <property type="component" value="Chromosome"/>
</dbReference>
<dbReference type="EMBL" id="CP049989">
    <property type="protein sequence ID" value="QIM54084.1"/>
    <property type="molecule type" value="Genomic_DNA"/>
</dbReference>
<protein>
    <submittedName>
        <fullName evidence="1">Uncharacterized protein</fullName>
    </submittedName>
</protein>
<organism evidence="1 2">
    <name type="scientific">Hydrogenophaga crocea</name>
    <dbReference type="NCBI Taxonomy" id="2716225"/>
    <lineage>
        <taxon>Bacteria</taxon>
        <taxon>Pseudomonadati</taxon>
        <taxon>Pseudomonadota</taxon>
        <taxon>Betaproteobacteria</taxon>
        <taxon>Burkholderiales</taxon>
        <taxon>Comamonadaceae</taxon>
        <taxon>Hydrogenophaga</taxon>
    </lineage>
</organism>
<sequence length="67" mass="7273">MKIKALLNLLRKQAIHKAYMNQALAQLFRGEAGPGRGPGGMAHRSTNFVHNWRLSSAFSAGFCAMAA</sequence>
<dbReference type="RefSeq" id="WP_166229712.1">
    <property type="nucleotide sequence ID" value="NZ_CP049989.1"/>
</dbReference>
<dbReference type="AlphaFoldDB" id="A0A6G8ILN0"/>
<keyword evidence="2" id="KW-1185">Reference proteome</keyword>
<name>A0A6G8ILN0_9BURK</name>
<accession>A0A6G8ILN0</accession>
<proteinExistence type="predicted"/>